<feature type="compositionally biased region" description="Basic and acidic residues" evidence="1">
    <location>
        <begin position="526"/>
        <end position="556"/>
    </location>
</feature>
<feature type="compositionally biased region" description="Basic and acidic residues" evidence="1">
    <location>
        <begin position="1282"/>
        <end position="1308"/>
    </location>
</feature>
<feature type="compositionally biased region" description="Basic residues" evidence="1">
    <location>
        <begin position="310"/>
        <end position="326"/>
    </location>
</feature>
<organism evidence="2 3">
    <name type="scientific">Trichomonas vaginalis (strain ATCC PRA-98 / G3)</name>
    <dbReference type="NCBI Taxonomy" id="412133"/>
    <lineage>
        <taxon>Eukaryota</taxon>
        <taxon>Metamonada</taxon>
        <taxon>Parabasalia</taxon>
        <taxon>Trichomonadida</taxon>
        <taxon>Trichomonadidae</taxon>
        <taxon>Trichomonas</taxon>
    </lineage>
</organism>
<feature type="compositionally biased region" description="Basic and acidic residues" evidence="1">
    <location>
        <begin position="883"/>
        <end position="896"/>
    </location>
</feature>
<evidence type="ECO:0000313" key="2">
    <source>
        <dbReference type="EMBL" id="EAY15901.1"/>
    </source>
</evidence>
<reference evidence="2" key="1">
    <citation type="submission" date="2006-10" db="EMBL/GenBank/DDBJ databases">
        <authorList>
            <person name="Amadeo P."/>
            <person name="Zhao Q."/>
            <person name="Wortman J."/>
            <person name="Fraser-Liggett C."/>
            <person name="Carlton J."/>
        </authorList>
    </citation>
    <scope>NUCLEOTIDE SEQUENCE</scope>
    <source>
        <strain evidence="2">G3</strain>
    </source>
</reference>
<feature type="compositionally biased region" description="Basic residues" evidence="1">
    <location>
        <begin position="1038"/>
        <end position="1047"/>
    </location>
</feature>
<dbReference type="RefSeq" id="XP_001328124.1">
    <property type="nucleotide sequence ID" value="XM_001328089.1"/>
</dbReference>
<feature type="region of interest" description="Disordered" evidence="1">
    <location>
        <begin position="1037"/>
        <end position="1243"/>
    </location>
</feature>
<dbReference type="PANTHER" id="PTHR15361:SF5">
    <property type="entry name" value="C3H1-TYPE DOMAIN-CONTAINING PROTEIN"/>
    <property type="match status" value="1"/>
</dbReference>
<feature type="compositionally biased region" description="Low complexity" evidence="1">
    <location>
        <begin position="786"/>
        <end position="804"/>
    </location>
</feature>
<dbReference type="GO" id="GO:0003697">
    <property type="term" value="F:single-stranded DNA binding"/>
    <property type="evidence" value="ECO:0000318"/>
    <property type="project" value="GO_Central"/>
</dbReference>
<feature type="compositionally biased region" description="Basic and acidic residues" evidence="1">
    <location>
        <begin position="1513"/>
        <end position="1522"/>
    </location>
</feature>
<dbReference type="GO" id="GO:0036297">
    <property type="term" value="P:interstrand cross-link repair"/>
    <property type="evidence" value="ECO:0000318"/>
    <property type="project" value="GO_Central"/>
</dbReference>
<reference evidence="2" key="2">
    <citation type="journal article" date="2007" name="Science">
        <title>Draft genome sequence of the sexually transmitted pathogen Trichomonas vaginalis.</title>
        <authorList>
            <person name="Carlton J.M."/>
            <person name="Hirt R.P."/>
            <person name="Silva J.C."/>
            <person name="Delcher A.L."/>
            <person name="Schatz M."/>
            <person name="Zhao Q."/>
            <person name="Wortman J.R."/>
            <person name="Bidwell S.L."/>
            <person name="Alsmark U.C.M."/>
            <person name="Besteiro S."/>
            <person name="Sicheritz-Ponten T."/>
            <person name="Noel C.J."/>
            <person name="Dacks J.B."/>
            <person name="Foster P.G."/>
            <person name="Simillion C."/>
            <person name="Van de Peer Y."/>
            <person name="Miranda-Saavedra D."/>
            <person name="Barton G.J."/>
            <person name="Westrop G.D."/>
            <person name="Mueller S."/>
            <person name="Dessi D."/>
            <person name="Fiori P.L."/>
            <person name="Ren Q."/>
            <person name="Paulsen I."/>
            <person name="Zhang H."/>
            <person name="Bastida-Corcuera F.D."/>
            <person name="Simoes-Barbosa A."/>
            <person name="Brown M.T."/>
            <person name="Hayes R.D."/>
            <person name="Mukherjee M."/>
            <person name="Okumura C.Y."/>
            <person name="Schneider R."/>
            <person name="Smith A.J."/>
            <person name="Vanacova S."/>
            <person name="Villalvazo M."/>
            <person name="Haas B.J."/>
            <person name="Pertea M."/>
            <person name="Feldblyum T.V."/>
            <person name="Utterback T.R."/>
            <person name="Shu C.L."/>
            <person name="Osoegawa K."/>
            <person name="de Jong P.J."/>
            <person name="Hrdy I."/>
            <person name="Horvathova L."/>
            <person name="Zubacova Z."/>
            <person name="Dolezal P."/>
            <person name="Malik S.B."/>
            <person name="Logsdon J.M. Jr."/>
            <person name="Henze K."/>
            <person name="Gupta A."/>
            <person name="Wang C.C."/>
            <person name="Dunne R.L."/>
            <person name="Upcroft J.A."/>
            <person name="Upcroft P."/>
            <person name="White O."/>
            <person name="Salzberg S.L."/>
            <person name="Tang P."/>
            <person name="Chiu C.-H."/>
            <person name="Lee Y.-S."/>
            <person name="Embley T.M."/>
            <person name="Coombs G.H."/>
            <person name="Mottram J.C."/>
            <person name="Tachezy J."/>
            <person name="Fraser-Liggett C.M."/>
            <person name="Johnson P.J."/>
        </authorList>
    </citation>
    <scope>NUCLEOTIDE SEQUENCE [LARGE SCALE GENOMIC DNA]</scope>
    <source>
        <strain evidence="2">G3</strain>
    </source>
</reference>
<feature type="compositionally biased region" description="Polar residues" evidence="1">
    <location>
        <begin position="1449"/>
        <end position="1460"/>
    </location>
</feature>
<dbReference type="InterPro" id="IPR052003">
    <property type="entry name" value="HR_DNA-Binding_Protein"/>
</dbReference>
<gene>
    <name evidence="2" type="ORF">TVAG_165290</name>
</gene>
<feature type="compositionally biased region" description="Basic and acidic residues" evidence="1">
    <location>
        <begin position="359"/>
        <end position="390"/>
    </location>
</feature>
<feature type="compositionally biased region" description="Basic and acidic residues" evidence="1">
    <location>
        <begin position="240"/>
        <end position="252"/>
    </location>
</feature>
<protein>
    <submittedName>
        <fullName evidence="2">Uncharacterized protein</fullName>
    </submittedName>
</protein>
<feature type="compositionally biased region" description="Basic residues" evidence="1">
    <location>
        <begin position="516"/>
        <end position="525"/>
    </location>
</feature>
<feature type="compositionally biased region" description="Basic residues" evidence="1">
    <location>
        <begin position="1403"/>
        <end position="1415"/>
    </location>
</feature>
<feature type="region of interest" description="Disordered" evidence="1">
    <location>
        <begin position="309"/>
        <end position="335"/>
    </location>
</feature>
<dbReference type="GO" id="GO:0000724">
    <property type="term" value="P:double-strand break repair via homologous recombination"/>
    <property type="evidence" value="ECO:0000318"/>
    <property type="project" value="GO_Central"/>
</dbReference>
<feature type="compositionally biased region" description="Polar residues" evidence="1">
    <location>
        <begin position="209"/>
        <end position="220"/>
    </location>
</feature>
<feature type="compositionally biased region" description="Polar residues" evidence="1">
    <location>
        <begin position="567"/>
        <end position="577"/>
    </location>
</feature>
<dbReference type="Proteomes" id="UP000001542">
    <property type="component" value="Unassembled WGS sequence"/>
</dbReference>
<feature type="compositionally biased region" description="Low complexity" evidence="1">
    <location>
        <begin position="1007"/>
        <end position="1022"/>
    </location>
</feature>
<feature type="compositionally biased region" description="Polar residues" evidence="1">
    <location>
        <begin position="1472"/>
        <end position="1495"/>
    </location>
</feature>
<feature type="region of interest" description="Disordered" evidence="1">
    <location>
        <begin position="875"/>
        <end position="909"/>
    </location>
</feature>
<feature type="compositionally biased region" description="Basic and acidic residues" evidence="1">
    <location>
        <begin position="478"/>
        <end position="490"/>
    </location>
</feature>
<name>A2DUL0_TRIV3</name>
<dbReference type="VEuPathDB" id="TrichDB:TVAG_165290"/>
<keyword evidence="3" id="KW-1185">Reference proteome</keyword>
<sequence length="1686" mass="193580">MTPNEKSLLNHKLKLLDNQSNSETPDSYSLIITQKSVKRVSVDSKSRSYSREDRSPYSNYNSSPWINAVFDSPVSLKIRLDFLTARRLIYSRVFFNKWKQRYYKIHPRRSSSINSPRIKKHDNTQQIHIDSELSFLRQQNKKSEKRFKKITPDLANDKQTQTCFVSDTEPQGVYIAKSKINEDNQNSSDIDREFEETITSIRKRRYKNTTITTDPKNNEYQESDESDKETNTDGFVFETPKPEKKSKTSIKEIKSDLSEKSLKNVSGYLISRMKPQPNNARIQLTESSSSDSDDFTNFVLKDVDLEEFSKKRKQKQSPKPKRKSSKSPKIDWVKASERMNKTLSVEEKLAKRRLLKEMAEKEAEQQNSENEKSPDLVWKLHDQKKFERKNIKPQNDIKTTPNKENKINQNNSSNLDHNLSDSGNEAETKSKRSNLSFQSFLISDEILGTPAKPMLETSPANEKEVYSNPHLKSSKSQKSSEIENESKINGENDNNEEENEDNEMNNDNDILDKSNVKMKSRPNKRKYNDSTDLDFRSRNSPKEKDYSLFMNYEDKKPQRKAKLKDLVSNQGQNETNQLNNDDLYLRDDDYIENLSKKSKMKNDDNETFQFKGFNANNDQDYEYMPRYNDHSPKNSKSSKQKQKYQNVEANAGDVPYSNDNNQYEYELNEEKSSSAKKMKVNQRNLTDNTTYTKPPIMAMTKSRQISEEKPPNIIIPDKPIEAKHFDDLPDIQIELQSVTTPRKSPKEKSKASPQNLQIQKISQMEFSPWDDPEEYHPAKYTNSPKNENIISKSSESPKSSHTPTINKSVVNRIRMNHRKSQKDSPKSGNLNSPNEESSFYNRNIAIDGRSHSMEIFLLNKGSPSKIADYVRANEVADSNPSTPRHEKGIKHAETSSEIKISQRKSRKSKIVDGHIKPAELDNPKLINEFNSLHDRLSNIQMGISNSAENFSFDLMAHVIQDAEKAKKEKSKISQKIPKYENSDSLLTKSPTENDSPKSKFAIFDVKSPSSNNSTSSPLVSPTMKMELVTDDIFDVNRTPKHEKHKHKNDQSNLKEKLSPNDSNDHGFISSPTKSPKYSLDLNISPQKENSSEKPLPPTNLQKNISPKKEKSFSEEKTSNSEKLSSGKKQKEEKTNISTPLSQNNLVSDDKYNNFEKSDKIITKNESPSRVDASTSPDIPLPLPQIQSPPKKFDIFGPIEENPENNAKSDEGGYIIIDSDKEEEKPRQRKHRNSTQRRYSTDTTEGKLLILEKAQRRLSDYLDNEEIEEKQQIPEIKSSLVEKPPEKKPKFIETEIPKPKGMVKFKEFSASDSEPGLPIYDPNPKRNPKSDFSEMSDISEFEVTPVLPDQEVQFSQSELLSRNIEEGIDEKSKIPAETPPSKGTPVSNSSKYSNNKEEFGQTKKSSRRTPKQRRRSYQFIEKDYENDVFTPSKLEITTPRSGTFKDSPDSKSNVSSVTKLQVSPPKIAKSKSEISNNLELSPLSTNERPNQLNKLSVSPPKIDDVQKLEISPSKAEERTEKPDLAISVANSREIPKNEKEFLRISSNNWIYSNEEKENNGFSSTPNEGNQLVQFLKIPINLMRYRKISEIHHQNLLICHQNKPEKDLRNFQFQFQKNQKKLSKKEGISLLTCQQQTPSRPLYYSVSNSINSHTEEDVDLVGLVFDIGDSDNSDNNDDLLISQFKKKK</sequence>
<dbReference type="KEGG" id="tva:4773908"/>
<feature type="compositionally biased region" description="Polar residues" evidence="1">
    <location>
        <begin position="1069"/>
        <end position="1088"/>
    </location>
</feature>
<feature type="region of interest" description="Disordered" evidence="1">
    <location>
        <begin position="981"/>
        <end position="1022"/>
    </location>
</feature>
<feature type="compositionally biased region" description="Low complexity" evidence="1">
    <location>
        <begin position="408"/>
        <end position="423"/>
    </location>
</feature>
<evidence type="ECO:0000256" key="1">
    <source>
        <dbReference type="SAM" id="MobiDB-lite"/>
    </source>
</evidence>
<accession>A2DUL0</accession>
<feature type="compositionally biased region" description="Basic and acidic residues" evidence="1">
    <location>
        <begin position="1362"/>
        <end position="1373"/>
    </location>
</feature>
<feature type="compositionally biased region" description="Polar residues" evidence="1">
    <location>
        <begin position="826"/>
        <end position="836"/>
    </location>
</feature>
<evidence type="ECO:0000313" key="3">
    <source>
        <dbReference type="Proteomes" id="UP000001542"/>
    </source>
</evidence>
<feature type="compositionally biased region" description="Basic and acidic residues" evidence="1">
    <location>
        <begin position="1048"/>
        <end position="1064"/>
    </location>
</feature>
<feature type="compositionally biased region" description="Basic and acidic residues" evidence="1">
    <location>
        <begin position="1147"/>
        <end position="1168"/>
    </location>
</feature>
<feature type="region of interest" description="Disordered" evidence="1">
    <location>
        <begin position="209"/>
        <end position="252"/>
    </location>
</feature>
<feature type="region of interest" description="Disordered" evidence="1">
    <location>
        <begin position="359"/>
        <end position="432"/>
    </location>
</feature>
<feature type="compositionally biased region" description="Polar residues" evidence="1">
    <location>
        <begin position="751"/>
        <end position="765"/>
    </location>
</feature>
<dbReference type="InParanoid" id="A2DUL0"/>
<feature type="compositionally biased region" description="Polar residues" evidence="1">
    <location>
        <begin position="1135"/>
        <end position="1146"/>
    </location>
</feature>
<proteinExistence type="predicted"/>
<feature type="region of interest" description="Disordered" evidence="1">
    <location>
        <begin position="737"/>
        <end position="836"/>
    </location>
</feature>
<feature type="region of interest" description="Disordered" evidence="1">
    <location>
        <begin position="607"/>
        <end position="659"/>
    </location>
</feature>
<feature type="compositionally biased region" description="Polar residues" evidence="1">
    <location>
        <begin position="982"/>
        <end position="993"/>
    </location>
</feature>
<feature type="region of interest" description="Disordered" evidence="1">
    <location>
        <begin position="451"/>
        <end position="579"/>
    </location>
</feature>
<feature type="compositionally biased region" description="Acidic residues" evidence="1">
    <location>
        <begin position="493"/>
        <end position="506"/>
    </location>
</feature>
<feature type="compositionally biased region" description="Basic and acidic residues" evidence="1">
    <location>
        <begin position="1106"/>
        <end position="1119"/>
    </location>
</feature>
<dbReference type="GO" id="GO:0003690">
    <property type="term" value="F:double-stranded DNA binding"/>
    <property type="evidence" value="ECO:0000318"/>
    <property type="project" value="GO_Central"/>
</dbReference>
<feature type="region of interest" description="Disordered" evidence="1">
    <location>
        <begin position="1267"/>
        <end position="1522"/>
    </location>
</feature>
<dbReference type="VEuPathDB" id="TrichDB:TVAGG3_0662980"/>
<dbReference type="PANTHER" id="PTHR15361">
    <property type="entry name" value="RAD51/NUKS-INTERACTING PROTEIN"/>
    <property type="match status" value="1"/>
</dbReference>
<dbReference type="EMBL" id="DS113249">
    <property type="protein sequence ID" value="EAY15901.1"/>
    <property type="molecule type" value="Genomic_DNA"/>
</dbReference>